<comment type="pathway">
    <text evidence="2">Nucleotide-sugar biosynthesis; GDP-L-fucose biosynthesis via de novo pathway; GDP-L-fucose from GDP-alpha-D-mannose: step 1/2.</text>
</comment>
<dbReference type="GO" id="GO:0042351">
    <property type="term" value="P:'de novo' GDP-L-fucose biosynthetic process"/>
    <property type="evidence" value="ECO:0007669"/>
    <property type="project" value="TreeGrafter"/>
</dbReference>
<protein>
    <recommendedName>
        <fullName evidence="4">GDP-mannose 4,6-dehydratase</fullName>
        <ecNumber evidence="4">4.2.1.47</ecNumber>
    </recommendedName>
    <alternativeName>
        <fullName evidence="6">GDP-D-mannose dehydratase</fullName>
    </alternativeName>
</protein>
<dbReference type="Gene3D" id="3.40.50.720">
    <property type="entry name" value="NAD(P)-binding Rossmann-like Domain"/>
    <property type="match status" value="1"/>
</dbReference>
<evidence type="ECO:0000256" key="4">
    <source>
        <dbReference type="ARBA" id="ARBA00011989"/>
    </source>
</evidence>
<dbReference type="GO" id="GO:0008446">
    <property type="term" value="F:GDP-mannose 4,6-dehydratase activity"/>
    <property type="evidence" value="ECO:0007669"/>
    <property type="project" value="UniProtKB-EC"/>
</dbReference>
<comment type="cofactor">
    <cofactor evidence="1">
        <name>NADP(+)</name>
        <dbReference type="ChEBI" id="CHEBI:58349"/>
    </cofactor>
</comment>
<evidence type="ECO:0000256" key="6">
    <source>
        <dbReference type="ARBA" id="ARBA00031085"/>
    </source>
</evidence>
<dbReference type="SUPFAM" id="SSF51735">
    <property type="entry name" value="NAD(P)-binding Rossmann-fold domains"/>
    <property type="match status" value="1"/>
</dbReference>
<dbReference type="HAMAP" id="MF_00955">
    <property type="entry name" value="GDP_Man_dehydratase"/>
    <property type="match status" value="1"/>
</dbReference>
<dbReference type="Gene3D" id="3.90.25.10">
    <property type="entry name" value="UDP-galactose 4-epimerase, domain 1"/>
    <property type="match status" value="1"/>
</dbReference>
<reference evidence="8 9" key="1">
    <citation type="submission" date="2019-07" db="EMBL/GenBank/DDBJ databases">
        <title>Annotation for the trematode Paragonimus westermani.</title>
        <authorList>
            <person name="Choi Y.-J."/>
        </authorList>
    </citation>
    <scope>NUCLEOTIDE SEQUENCE [LARGE SCALE GENOMIC DNA]</scope>
    <source>
        <strain evidence="8">180907_Pwestermani</strain>
    </source>
</reference>
<organism evidence="8 9">
    <name type="scientific">Paragonimus westermani</name>
    <dbReference type="NCBI Taxonomy" id="34504"/>
    <lineage>
        <taxon>Eukaryota</taxon>
        <taxon>Metazoa</taxon>
        <taxon>Spiralia</taxon>
        <taxon>Lophotrochozoa</taxon>
        <taxon>Platyhelminthes</taxon>
        <taxon>Trematoda</taxon>
        <taxon>Digenea</taxon>
        <taxon>Plagiorchiida</taxon>
        <taxon>Troglotremata</taxon>
        <taxon>Troglotrematidae</taxon>
        <taxon>Paragonimus</taxon>
    </lineage>
</organism>
<evidence type="ECO:0000259" key="7">
    <source>
        <dbReference type="Pfam" id="PF16363"/>
    </source>
</evidence>
<evidence type="ECO:0000313" key="8">
    <source>
        <dbReference type="EMBL" id="KAF8566562.1"/>
    </source>
</evidence>
<gene>
    <name evidence="8" type="ORF">P879_07570</name>
</gene>
<dbReference type="NCBIfam" id="TIGR01472">
    <property type="entry name" value="gmd"/>
    <property type="match status" value="1"/>
</dbReference>
<feature type="domain" description="NAD(P)-binding" evidence="7">
    <location>
        <begin position="29"/>
        <end position="376"/>
    </location>
</feature>
<dbReference type="Pfam" id="PF16363">
    <property type="entry name" value="GDP_Man_Dehyd"/>
    <property type="match status" value="1"/>
</dbReference>
<dbReference type="InterPro" id="IPR036291">
    <property type="entry name" value="NAD(P)-bd_dom_sf"/>
</dbReference>
<dbReference type="OrthoDB" id="10253554at2759"/>
<evidence type="ECO:0000256" key="3">
    <source>
        <dbReference type="ARBA" id="ARBA00009263"/>
    </source>
</evidence>
<dbReference type="EMBL" id="JTDF01004931">
    <property type="protein sequence ID" value="KAF8566562.1"/>
    <property type="molecule type" value="Genomic_DNA"/>
</dbReference>
<comment type="similarity">
    <text evidence="3">Belongs to the NAD(P)-dependent epimerase/dehydratase family. GDP-mannose 4,6-dehydratase subfamily.</text>
</comment>
<dbReference type="CDD" id="cd05260">
    <property type="entry name" value="GDP_MD_SDR_e"/>
    <property type="match status" value="1"/>
</dbReference>
<dbReference type="Proteomes" id="UP000699462">
    <property type="component" value="Unassembled WGS sequence"/>
</dbReference>
<evidence type="ECO:0000256" key="1">
    <source>
        <dbReference type="ARBA" id="ARBA00001937"/>
    </source>
</evidence>
<dbReference type="InterPro" id="IPR016040">
    <property type="entry name" value="NAD(P)-bd_dom"/>
</dbReference>
<evidence type="ECO:0000313" key="9">
    <source>
        <dbReference type="Proteomes" id="UP000699462"/>
    </source>
</evidence>
<accession>A0A8T0DGN3</accession>
<sequence>MPFYLIISVHRLQHMAVFPGIVDKRKVALITGVTGQVTFSICPFTEFKDGAYLSELLLCKGYEVHGIIRRSSTFNTSRIDHIYKAQKNACPRVFFLHYGDMTDSSSLIRIISQVKPDEIYNLAAQSHVKVSFELSEYTGEVVALGTLRLLDAIRTCKMEKHVKFYQASSSELYGKVSSSPQRECTPFHPRSPYGVAKLYAYWIVVNYRESYGLFACNGILFNHESPRRGETFVTRKITRAVSRIKMGLQASLLDVLELGNLNAERDWGFAGDYVRAMWQMLQQEQPDDYVIATGEKHTVREFTTLAFAHVGIHIQWIGEGLNEVGVDNSTGIVRVRVEPRYFRPAEVDLLVGDSSKARAQFNWEPSCNFQQLVQMMMDADLQSVSNEL</sequence>
<dbReference type="InterPro" id="IPR006368">
    <property type="entry name" value="GDP_Man_deHydtase"/>
</dbReference>
<dbReference type="PANTHER" id="PTHR43715">
    <property type="entry name" value="GDP-MANNOSE 4,6-DEHYDRATASE"/>
    <property type="match status" value="1"/>
</dbReference>
<dbReference type="FunFam" id="3.40.50.720:FF:000924">
    <property type="entry name" value="GDP-mannose 4,6 dehydratase"/>
    <property type="match status" value="1"/>
</dbReference>
<proteinExistence type="inferred from homology"/>
<evidence type="ECO:0000256" key="2">
    <source>
        <dbReference type="ARBA" id="ARBA00004912"/>
    </source>
</evidence>
<dbReference type="AlphaFoldDB" id="A0A8T0DGN3"/>
<evidence type="ECO:0000256" key="5">
    <source>
        <dbReference type="ARBA" id="ARBA00023239"/>
    </source>
</evidence>
<name>A0A8T0DGN3_9TREM</name>
<dbReference type="PANTHER" id="PTHR43715:SF1">
    <property type="entry name" value="GDP-MANNOSE 4,6 DEHYDRATASE"/>
    <property type="match status" value="1"/>
</dbReference>
<dbReference type="EC" id="4.2.1.47" evidence="4"/>
<comment type="caution">
    <text evidence="8">The sequence shown here is derived from an EMBL/GenBank/DDBJ whole genome shotgun (WGS) entry which is preliminary data.</text>
</comment>
<keyword evidence="9" id="KW-1185">Reference proteome</keyword>
<keyword evidence="5" id="KW-0456">Lyase</keyword>